<dbReference type="Proteomes" id="UP000183028">
    <property type="component" value="Unassembled WGS sequence"/>
</dbReference>
<keyword evidence="1" id="KW-1133">Transmembrane helix</keyword>
<protein>
    <submittedName>
        <fullName evidence="2">Uncharacterized protein</fullName>
    </submittedName>
</protein>
<reference evidence="3" key="1">
    <citation type="submission" date="2016-10" db="EMBL/GenBank/DDBJ databases">
        <authorList>
            <person name="Varghese N."/>
        </authorList>
    </citation>
    <scope>NUCLEOTIDE SEQUENCE [LARGE SCALE GENOMIC DNA]</scope>
    <source>
        <strain evidence="3">DSM 20406</strain>
    </source>
</reference>
<dbReference type="PROSITE" id="PS51257">
    <property type="entry name" value="PROKAR_LIPOPROTEIN"/>
    <property type="match status" value="1"/>
</dbReference>
<keyword evidence="3" id="KW-1185">Reference proteome</keyword>
<keyword evidence="1" id="KW-0472">Membrane</keyword>
<name>A0A1H6W2V2_9FIRM</name>
<accession>A0A1H6W2V2</accession>
<keyword evidence="1" id="KW-0812">Transmembrane</keyword>
<evidence type="ECO:0000256" key="1">
    <source>
        <dbReference type="SAM" id="Phobius"/>
    </source>
</evidence>
<organism evidence="2 3">
    <name type="scientific">Sharpea azabuensis</name>
    <dbReference type="NCBI Taxonomy" id="322505"/>
    <lineage>
        <taxon>Bacteria</taxon>
        <taxon>Bacillati</taxon>
        <taxon>Bacillota</taxon>
        <taxon>Erysipelotrichia</taxon>
        <taxon>Erysipelotrichales</taxon>
        <taxon>Coprobacillaceae</taxon>
        <taxon>Sharpea</taxon>
    </lineage>
</organism>
<gene>
    <name evidence="2" type="ORF">SAMN04487834_105115</name>
</gene>
<dbReference type="AlphaFoldDB" id="A0A1H6W2V2"/>
<evidence type="ECO:0000313" key="2">
    <source>
        <dbReference type="EMBL" id="SEJ06605.1"/>
    </source>
</evidence>
<proteinExistence type="predicted"/>
<dbReference type="EMBL" id="FNYK01000051">
    <property type="protein sequence ID" value="SEJ06605.1"/>
    <property type="molecule type" value="Genomic_DNA"/>
</dbReference>
<feature type="transmembrane region" description="Helical" evidence="1">
    <location>
        <begin position="12"/>
        <end position="32"/>
    </location>
</feature>
<sequence>MIHKKKSVLRVIFGIIAAIAFVFACLLGDLIYDTRFKINPVDKSTSPDGTYELSFQQVGDPDWPFGYTHARLVLKNGKRVIIKQTFDIADDGAKATINSWNVDWKDTSVEVIISGTEQEDVLYVLKFDGSVDRKQLDTRYGHIKE</sequence>
<dbReference type="eggNOG" id="ENOG5032R2F">
    <property type="taxonomic scope" value="Bacteria"/>
</dbReference>
<evidence type="ECO:0000313" key="3">
    <source>
        <dbReference type="Proteomes" id="UP000183028"/>
    </source>
</evidence>